<evidence type="ECO:0000256" key="9">
    <source>
        <dbReference type="PIRNR" id="PIRNR001589"/>
    </source>
</evidence>
<keyword evidence="4 9" id="KW-0067">ATP-binding</keyword>
<dbReference type="PANTHER" id="PTHR11772:SF2">
    <property type="entry name" value="ASPARAGINE SYNTHETASE [GLUTAMINE-HYDROLYZING]"/>
    <property type="match status" value="1"/>
</dbReference>
<evidence type="ECO:0000256" key="1">
    <source>
        <dbReference type="ARBA" id="ARBA00022598"/>
    </source>
</evidence>
<dbReference type="InterPro" id="IPR001962">
    <property type="entry name" value="Asn_synthase"/>
</dbReference>
<feature type="binding site" evidence="11">
    <location>
        <position position="273"/>
    </location>
    <ligand>
        <name>ATP</name>
        <dbReference type="ChEBI" id="CHEBI:30616"/>
    </ligand>
</feature>
<dbReference type="CDD" id="cd00712">
    <property type="entry name" value="AsnB"/>
    <property type="match status" value="1"/>
</dbReference>
<feature type="domain" description="Glutamine amidotransferase type-2" evidence="14">
    <location>
        <begin position="42"/>
        <end position="229"/>
    </location>
</feature>
<evidence type="ECO:0000313" key="15">
    <source>
        <dbReference type="EMBL" id="JAC66630.1"/>
    </source>
</evidence>
<dbReference type="GO" id="GO:0005524">
    <property type="term" value="F:ATP binding"/>
    <property type="evidence" value="ECO:0007669"/>
    <property type="project" value="UniProtKB-KW"/>
</dbReference>
<evidence type="ECO:0000256" key="4">
    <source>
        <dbReference type="ARBA" id="ARBA00022840"/>
    </source>
</evidence>
<evidence type="ECO:0000256" key="7">
    <source>
        <dbReference type="ARBA" id="ARBA00029440"/>
    </source>
</evidence>
<dbReference type="NCBIfam" id="NF006949">
    <property type="entry name" value="PRK09431.1"/>
    <property type="match status" value="1"/>
</dbReference>
<evidence type="ECO:0000259" key="14">
    <source>
        <dbReference type="PROSITE" id="PS51278"/>
    </source>
</evidence>
<dbReference type="GO" id="GO:0004066">
    <property type="term" value="F:asparagine synthase (glutamine-hydrolyzing) activity"/>
    <property type="evidence" value="ECO:0007669"/>
    <property type="project" value="UniProtKB-EC"/>
</dbReference>
<dbReference type="InterPro" id="IPR033738">
    <property type="entry name" value="AsnB_N"/>
</dbReference>
<keyword evidence="2 10" id="KW-0028">Amino-acid biosynthesis</keyword>
<dbReference type="PANTHER" id="PTHR11772">
    <property type="entry name" value="ASPARAGINE SYNTHETASE"/>
    <property type="match status" value="1"/>
</dbReference>
<organism evidence="15">
    <name type="scientific">Tetraselmis sp. GSL018</name>
    <dbReference type="NCBI Taxonomy" id="582737"/>
    <lineage>
        <taxon>Eukaryota</taxon>
        <taxon>Viridiplantae</taxon>
        <taxon>Chlorophyta</taxon>
        <taxon>core chlorophytes</taxon>
        <taxon>Chlorodendrophyceae</taxon>
        <taxon>Chlorodendrales</taxon>
        <taxon>Chlorodendraceae</taxon>
        <taxon>Tetraselmis</taxon>
    </lineage>
</organism>
<evidence type="ECO:0000256" key="13">
    <source>
        <dbReference type="SAM" id="MobiDB-lite"/>
    </source>
</evidence>
<evidence type="ECO:0000256" key="12">
    <source>
        <dbReference type="PIRSR" id="PIRSR001589-3"/>
    </source>
</evidence>
<dbReference type="CDD" id="cd01991">
    <property type="entry name" value="Asn_synthase_B_C"/>
    <property type="match status" value="1"/>
</dbReference>
<dbReference type="NCBIfam" id="TIGR01536">
    <property type="entry name" value="asn_synth_AEB"/>
    <property type="match status" value="1"/>
</dbReference>
<dbReference type="PROSITE" id="PS51278">
    <property type="entry name" value="GATASE_TYPE_2"/>
    <property type="match status" value="1"/>
</dbReference>
<dbReference type="EMBL" id="GBEZ01003888">
    <property type="protein sequence ID" value="JAC81282.1"/>
    <property type="molecule type" value="Transcribed_RNA"/>
</dbReference>
<dbReference type="EMBL" id="GBEZ01019998">
    <property type="protein sequence ID" value="JAC66630.1"/>
    <property type="molecule type" value="Transcribed_RNA"/>
</dbReference>
<dbReference type="AlphaFoldDB" id="A0A061R7L5"/>
<feature type="active site" description="For GATase activity" evidence="10">
    <location>
        <position position="42"/>
    </location>
</feature>
<dbReference type="Gene3D" id="3.40.50.620">
    <property type="entry name" value="HUPs"/>
    <property type="match status" value="1"/>
</dbReference>
<feature type="region of interest" description="Disordered" evidence="13">
    <location>
        <begin position="580"/>
        <end position="599"/>
    </location>
</feature>
<dbReference type="PIRSF" id="PIRSF001589">
    <property type="entry name" value="Asn_synthetase_glu-h"/>
    <property type="match status" value="1"/>
</dbReference>
<keyword evidence="5 10" id="KW-0061">Asparagine biosynthesis</keyword>
<keyword evidence="6 10" id="KW-0315">Glutamine amidotransferase</keyword>
<evidence type="ECO:0000313" key="16">
    <source>
        <dbReference type="EMBL" id="JAC81282.1"/>
    </source>
</evidence>
<feature type="binding site" evidence="11">
    <location>
        <position position="142"/>
    </location>
    <ligand>
        <name>L-glutamine</name>
        <dbReference type="ChEBI" id="CHEBI:58359"/>
    </ligand>
</feature>
<protein>
    <recommendedName>
        <fullName evidence="9">Asparagine synthetase [glutamine-hydrolyzing]</fullName>
        <ecNumber evidence="9">6.3.5.4</ecNumber>
    </recommendedName>
</protein>
<gene>
    <name evidence="15" type="ORF">TSPGSL018_13185</name>
    <name evidence="16" type="ORF">TSPGSL018_8281</name>
</gene>
<dbReference type="GO" id="GO:0005829">
    <property type="term" value="C:cytosol"/>
    <property type="evidence" value="ECO:0007669"/>
    <property type="project" value="TreeGrafter"/>
</dbReference>
<dbReference type="InterPro" id="IPR017932">
    <property type="entry name" value="GATase_2_dom"/>
</dbReference>
<dbReference type="GO" id="GO:0006529">
    <property type="term" value="P:asparagine biosynthetic process"/>
    <property type="evidence" value="ECO:0007669"/>
    <property type="project" value="UniProtKB-KW"/>
</dbReference>
<dbReference type="InterPro" id="IPR006426">
    <property type="entry name" value="Asn_synth_AEB"/>
</dbReference>
<dbReference type="Pfam" id="PF00733">
    <property type="entry name" value="Asn_synthase"/>
    <property type="match status" value="2"/>
</dbReference>
<dbReference type="Gene3D" id="3.60.20.10">
    <property type="entry name" value="Glutamine Phosphoribosylpyrophosphate, subunit 1, domain 1"/>
    <property type="match status" value="1"/>
</dbReference>
<sequence>MSLKGSTAALRLSVFNPGGLVKIPSRNSVGSRKNTRSVVRMCGFIAVRDKNLSIPLDKREPLVRELASRMVTRGPDETGFYGGDVWAMGHQRLSIMDPEHGHQPIVYEEEDGEAAVVANGEIYNYKELRKQFGLPEGRTGSDSEVLLQLYQKLGPSMCQHLNGIFGFVVVSADGRSMMAARDHCGIKPLYVGYGQGGSVWFASELKSLVDQCDRIDEFPEGHYWTPEEGFVRWYKPAWDRDDFVPTAGLEGIRDALKAAVRAQCMSDVPFGLLLSGGLDSAVIGTLLKEVLDERGEQMLTFTIGQAGSPDVTAARMMAEHWGSKHEEYLFEPEEAFAVVEKVIYHLETYEPELIRSAIPNFFLARLAGSRVKMVLTGEGSDELFGGYLYFRDAPDEAAFFKELRRIFWHLHNVNCQRADRMTMAHALEARVPFLDPNVIDAVMAVSPSLKMIDGEARPEKWALRTLFDGEIPDPVLWRTKAMQCEGVGMTWVSQLQRMCAAAVSDDEFARAAELFPINTPHSKEEFYYRRIFDKYYSGLDKFIHVWEGGCRAAGAAWESAAYTRAGLADVDQLGRGLGEGGSDLASVDEEDAALPARSA</sequence>
<evidence type="ECO:0000256" key="10">
    <source>
        <dbReference type="PIRSR" id="PIRSR001589-1"/>
    </source>
</evidence>
<keyword evidence="3 9" id="KW-0547">Nucleotide-binding</keyword>
<keyword evidence="1" id="KW-0436">Ligase</keyword>
<accession>A0A061R7L5</accession>
<name>A0A061R7L5_9CHLO</name>
<feature type="site" description="Important for beta-aspartyl-AMP intermediate formation" evidence="12">
    <location>
        <position position="378"/>
    </location>
</feature>
<comment type="pathway">
    <text evidence="7">Amino-acid biosynthesis.</text>
</comment>
<evidence type="ECO:0000256" key="8">
    <source>
        <dbReference type="ARBA" id="ARBA00048741"/>
    </source>
</evidence>
<dbReference type="InterPro" id="IPR050795">
    <property type="entry name" value="Asn_Synthetase"/>
</dbReference>
<evidence type="ECO:0000256" key="11">
    <source>
        <dbReference type="PIRSR" id="PIRSR001589-2"/>
    </source>
</evidence>
<dbReference type="InterPro" id="IPR014729">
    <property type="entry name" value="Rossmann-like_a/b/a_fold"/>
</dbReference>
<dbReference type="SUPFAM" id="SSF56235">
    <property type="entry name" value="N-terminal nucleophile aminohydrolases (Ntn hydrolases)"/>
    <property type="match status" value="1"/>
</dbReference>
<dbReference type="SUPFAM" id="SSF52402">
    <property type="entry name" value="Adenine nucleotide alpha hydrolases-like"/>
    <property type="match status" value="1"/>
</dbReference>
<evidence type="ECO:0000256" key="2">
    <source>
        <dbReference type="ARBA" id="ARBA00022605"/>
    </source>
</evidence>
<evidence type="ECO:0000256" key="6">
    <source>
        <dbReference type="ARBA" id="ARBA00022962"/>
    </source>
</evidence>
<proteinExistence type="predicted"/>
<dbReference type="InterPro" id="IPR029055">
    <property type="entry name" value="Ntn_hydrolases_N"/>
</dbReference>
<dbReference type="EC" id="6.3.5.4" evidence="9"/>
<evidence type="ECO:0000256" key="3">
    <source>
        <dbReference type="ARBA" id="ARBA00022741"/>
    </source>
</evidence>
<reference evidence="15" key="1">
    <citation type="submission" date="2014-05" db="EMBL/GenBank/DDBJ databases">
        <title>The transcriptome of the halophilic microalga Tetraselmis sp. GSL018 isolated from the Great Salt Lake, Utah.</title>
        <authorList>
            <person name="Jinkerson R.E."/>
            <person name="D'Adamo S."/>
            <person name="Posewitz M.C."/>
        </authorList>
    </citation>
    <scope>NUCLEOTIDE SEQUENCE</scope>
    <source>
        <strain evidence="15">GSL018</strain>
    </source>
</reference>
<dbReference type="Pfam" id="PF13537">
    <property type="entry name" value="GATase_7"/>
    <property type="match status" value="1"/>
</dbReference>
<feature type="binding site" evidence="11">
    <location>
        <position position="303"/>
    </location>
    <ligand>
        <name>ATP</name>
        <dbReference type="ChEBI" id="CHEBI:30616"/>
    </ligand>
</feature>
<comment type="catalytic activity">
    <reaction evidence="8 9">
        <text>L-aspartate + L-glutamine + ATP + H2O = L-asparagine + L-glutamate + AMP + diphosphate + H(+)</text>
        <dbReference type="Rhea" id="RHEA:12228"/>
        <dbReference type="ChEBI" id="CHEBI:15377"/>
        <dbReference type="ChEBI" id="CHEBI:15378"/>
        <dbReference type="ChEBI" id="CHEBI:29985"/>
        <dbReference type="ChEBI" id="CHEBI:29991"/>
        <dbReference type="ChEBI" id="CHEBI:30616"/>
        <dbReference type="ChEBI" id="CHEBI:33019"/>
        <dbReference type="ChEBI" id="CHEBI:58048"/>
        <dbReference type="ChEBI" id="CHEBI:58359"/>
        <dbReference type="ChEBI" id="CHEBI:456215"/>
        <dbReference type="EC" id="6.3.5.4"/>
    </reaction>
</comment>
<evidence type="ECO:0000256" key="5">
    <source>
        <dbReference type="ARBA" id="ARBA00022888"/>
    </source>
</evidence>